<evidence type="ECO:0000313" key="2">
    <source>
        <dbReference type="EMBL" id="QXU59698.1"/>
    </source>
</evidence>
<feature type="transmembrane region" description="Helical" evidence="1">
    <location>
        <begin position="184"/>
        <end position="216"/>
    </location>
</feature>
<keyword evidence="1" id="KW-1133">Transmembrane helix</keyword>
<feature type="transmembrane region" description="Helical" evidence="1">
    <location>
        <begin position="145"/>
        <end position="164"/>
    </location>
</feature>
<gene>
    <name evidence="2" type="primary">nad2</name>
</gene>
<feature type="transmembrane region" description="Helical" evidence="1">
    <location>
        <begin position="90"/>
        <end position="111"/>
    </location>
</feature>
<evidence type="ECO:0000256" key="1">
    <source>
        <dbReference type="SAM" id="Phobius"/>
    </source>
</evidence>
<proteinExistence type="predicted"/>
<dbReference type="AlphaFoldDB" id="A0A8F7CBY2"/>
<protein>
    <submittedName>
        <fullName evidence="2">NADH dehydrogenase subunit 2</fullName>
    </submittedName>
</protein>
<dbReference type="EMBL" id="MW602525">
    <property type="protein sequence ID" value="QXU59698.1"/>
    <property type="molecule type" value="Genomic_DNA"/>
</dbReference>
<keyword evidence="2" id="KW-0496">Mitochondrion</keyword>
<accession>A0A8F7CBY2</accession>
<feature type="transmembrane region" description="Helical" evidence="1">
    <location>
        <begin position="33"/>
        <end position="51"/>
    </location>
</feature>
<organism evidence="2">
    <name type="scientific">Duthiersia expansa</name>
    <dbReference type="NCBI Taxonomy" id="2015383"/>
    <lineage>
        <taxon>Eukaryota</taxon>
        <taxon>Metazoa</taxon>
        <taxon>Spiralia</taxon>
        <taxon>Lophotrochozoa</taxon>
        <taxon>Platyhelminthes</taxon>
        <taxon>Cestoda</taxon>
        <taxon>Eucestoda</taxon>
        <taxon>Diphyllobothriidea</taxon>
        <taxon>Diphyllobothriidae</taxon>
        <taxon>Duthiersia</taxon>
    </lineage>
</organism>
<feature type="transmembrane region" description="Helical" evidence="1">
    <location>
        <begin position="117"/>
        <end position="138"/>
    </location>
</feature>
<geneLocation type="mitochondrion" evidence="2"/>
<keyword evidence="1" id="KW-0472">Membrane</keyword>
<sequence>MFSRLYVDLFLFSFFFSISFCVFCSLVDNLLGFWFFLELCGLSLVPSFFYTGSGGVYNFYGSLLTYLVVSSLSSVFLLSGILFSNLYMMVVIGFIIKLGLFPFMFWVYRVFSGSNWAFIFLVSVVAKFPILFFCFLLENGGQCQLVLFIDAFMTILVCSCMFWFYSHSWECIWCHISQSSVSTLFVACFCSDFSTCFFIYCYYFIWAGSSLFYLYCEGSDSLGLRGRFWWYCFLLLVTPLSLPLFYKLSVCLAILYSSIYLLLVWCLYSFSEQFFLYKVATDNCFSGVFNSWC</sequence>
<reference evidence="2" key="1">
    <citation type="journal article" date="2021" name="Mol. Phylogenet. Evol.">
        <title>Evolutionary transitions in broad tapeworms (Cestoda: Diphyllobothriidea) revealed by mitogenome and nuclear ribosomal operon phylogenetics.</title>
        <authorList>
            <person name="Fraija-Fernandez N."/>
            <person name="Waeschenbach A."/>
            <person name="Briscoe A.G."/>
            <person name="Hocking S."/>
            <person name="Kuchta Resource R."/>
            <person name="Nyman Resource T."/>
            <person name="Timothy J Littlewood D."/>
        </authorList>
    </citation>
    <scope>NUCLEOTIDE SEQUENCE</scope>
</reference>
<keyword evidence="1" id="KW-0812">Transmembrane</keyword>
<feature type="transmembrane region" description="Helical" evidence="1">
    <location>
        <begin position="63"/>
        <end position="83"/>
    </location>
</feature>
<name>A0A8F7CBY2_9CEST</name>
<feature type="transmembrane region" description="Helical" evidence="1">
    <location>
        <begin position="6"/>
        <end position="26"/>
    </location>
</feature>
<feature type="transmembrane region" description="Helical" evidence="1">
    <location>
        <begin position="228"/>
        <end position="246"/>
    </location>
</feature>
<feature type="transmembrane region" description="Helical" evidence="1">
    <location>
        <begin position="252"/>
        <end position="270"/>
    </location>
</feature>